<evidence type="ECO:0000256" key="1">
    <source>
        <dbReference type="ARBA" id="ARBA00004123"/>
    </source>
</evidence>
<comment type="similarity">
    <text evidence="3">Belongs to the GINS1/PSF1 family.</text>
</comment>
<proteinExistence type="inferred from homology"/>
<sequence length="411" mass="47485">MYGRKGYQLVKDFASGEKGQLKPFNSKLFDETIEECWQNQRLIQSLMRKMEQEGLDVQNNRNADYYGALVHHLSLIRNKRCLMAYVHNRADIVRDLGWRVGLELLELPPEIQEKLTTLEKEYFKNHSAAIKSYMGKAGIDLNVDMVPPKDPYIKVRVVGDIDEGIVMSDKTTNFARHSMHFLKRTDAEPYIARVSFFFFIVPSLSTLCDDKKVKILLITRYWFVNKKSGKGLATKIRKHHWLLEQKLLNFVDAFHQYVMDRVYHTAWRELCEAMVKAGSLDEVIYVHETYLLSIQRQCFVVQEKLWAIIASRINMILGLALEFYSIQQTLSSGGAVSAAIKARCEMEIDRIEKQFEDCIAFLLRVLSSKLNVGHFPHLADLVTRINYNYHYMSDTGNLMTVSGAETSSSRT</sequence>
<dbReference type="GO" id="GO:0005874">
    <property type="term" value="C:microtubule"/>
    <property type="evidence" value="ECO:0007669"/>
    <property type="project" value="UniProtKB-KW"/>
</dbReference>
<dbReference type="InterPro" id="IPR036224">
    <property type="entry name" value="GINS_bundle-like_dom_sf"/>
</dbReference>
<keyword evidence="7" id="KW-0235">DNA replication</keyword>
<dbReference type="GO" id="GO:0000811">
    <property type="term" value="C:GINS complex"/>
    <property type="evidence" value="ECO:0007669"/>
    <property type="project" value="InterPro"/>
</dbReference>
<dbReference type="CDD" id="cd11710">
    <property type="entry name" value="GINS_A_psf1"/>
    <property type="match status" value="1"/>
</dbReference>
<dbReference type="InterPro" id="IPR005339">
    <property type="entry name" value="GINS_Psf1"/>
</dbReference>
<evidence type="ECO:0000313" key="14">
    <source>
        <dbReference type="Proteomes" id="UP000712281"/>
    </source>
</evidence>
<keyword evidence="6" id="KW-0493">Microtubule</keyword>
<evidence type="ECO:0008006" key="15">
    <source>
        <dbReference type="Google" id="ProtNLM"/>
    </source>
</evidence>
<evidence type="ECO:0000256" key="7">
    <source>
        <dbReference type="ARBA" id="ARBA00022705"/>
    </source>
</evidence>
<dbReference type="InterPro" id="IPR040457">
    <property type="entry name" value="GCP_C"/>
</dbReference>
<dbReference type="PANTHER" id="PTHR12914">
    <property type="entry name" value="PARTNER OF SLD5"/>
    <property type="match status" value="1"/>
</dbReference>
<protein>
    <recommendedName>
        <fullName evidence="15">GINS subunit domain-containing protein</fullName>
    </recommendedName>
</protein>
<dbReference type="GO" id="GO:0043015">
    <property type="term" value="F:gamma-tubulin binding"/>
    <property type="evidence" value="ECO:0007669"/>
    <property type="project" value="InterPro"/>
</dbReference>
<evidence type="ECO:0000256" key="3">
    <source>
        <dbReference type="ARBA" id="ARBA00006677"/>
    </source>
</evidence>
<comment type="similarity">
    <text evidence="4">Belongs to the TUBGCP family.</text>
</comment>
<dbReference type="InterPro" id="IPR056783">
    <property type="entry name" value="PSF1_C"/>
</dbReference>
<evidence type="ECO:0000256" key="4">
    <source>
        <dbReference type="ARBA" id="ARBA00010337"/>
    </source>
</evidence>
<reference evidence="13" key="1">
    <citation type="submission" date="2019-12" db="EMBL/GenBank/DDBJ databases">
        <title>Genome sequencing and annotation of Brassica cretica.</title>
        <authorList>
            <person name="Studholme D.J."/>
            <person name="Sarris P.F."/>
        </authorList>
    </citation>
    <scope>NUCLEOTIDE SEQUENCE</scope>
    <source>
        <strain evidence="13">PFS-001/15</strain>
        <tissue evidence="13">Leaf</tissue>
    </source>
</reference>
<dbReference type="Proteomes" id="UP000712281">
    <property type="component" value="Unassembled WGS sequence"/>
</dbReference>
<feature type="domain" description="Gamma tubulin complex component C-terminal" evidence="10">
    <location>
        <begin position="221"/>
        <end position="391"/>
    </location>
</feature>
<dbReference type="EMBL" id="QGKW02000717">
    <property type="protein sequence ID" value="KAF2597330.1"/>
    <property type="molecule type" value="Genomic_DNA"/>
</dbReference>
<dbReference type="Pfam" id="PF05916">
    <property type="entry name" value="Sld5"/>
    <property type="match status" value="1"/>
</dbReference>
<dbReference type="AlphaFoldDB" id="A0A8S9KPU1"/>
<dbReference type="PANTHER" id="PTHR12914:SF3">
    <property type="entry name" value="GENOME ASSEMBLY, CHROMOSOME: A02"/>
    <property type="match status" value="1"/>
</dbReference>
<evidence type="ECO:0000256" key="2">
    <source>
        <dbReference type="ARBA" id="ARBA00004245"/>
    </source>
</evidence>
<keyword evidence="9" id="KW-0539">Nucleus</keyword>
<dbReference type="Gene3D" id="1.20.120.1900">
    <property type="entry name" value="Gamma-tubulin complex, C-terminal domain"/>
    <property type="match status" value="1"/>
</dbReference>
<evidence type="ECO:0000256" key="8">
    <source>
        <dbReference type="ARBA" id="ARBA00023212"/>
    </source>
</evidence>
<dbReference type="GO" id="GO:1902983">
    <property type="term" value="P:DNA strand elongation involved in mitotic DNA replication"/>
    <property type="evidence" value="ECO:0007669"/>
    <property type="project" value="TreeGrafter"/>
</dbReference>
<feature type="domain" description="GINS subunit" evidence="11">
    <location>
        <begin position="59"/>
        <end position="136"/>
    </location>
</feature>
<evidence type="ECO:0000313" key="13">
    <source>
        <dbReference type="EMBL" id="KAF2597330.1"/>
    </source>
</evidence>
<evidence type="ECO:0000259" key="10">
    <source>
        <dbReference type="Pfam" id="PF04130"/>
    </source>
</evidence>
<evidence type="ECO:0000256" key="9">
    <source>
        <dbReference type="ARBA" id="ARBA00023242"/>
    </source>
</evidence>
<accession>A0A8S9KPU1</accession>
<name>A0A8S9KPU1_BRACR</name>
<dbReference type="Pfam" id="PF04130">
    <property type="entry name" value="GCP_C_terminal"/>
    <property type="match status" value="1"/>
</dbReference>
<evidence type="ECO:0000259" key="11">
    <source>
        <dbReference type="Pfam" id="PF05916"/>
    </source>
</evidence>
<dbReference type="CDD" id="cd21696">
    <property type="entry name" value="GINS_B_Psf1"/>
    <property type="match status" value="1"/>
</dbReference>
<organism evidence="13 14">
    <name type="scientific">Brassica cretica</name>
    <name type="common">Mustard</name>
    <dbReference type="NCBI Taxonomy" id="69181"/>
    <lineage>
        <taxon>Eukaryota</taxon>
        <taxon>Viridiplantae</taxon>
        <taxon>Streptophyta</taxon>
        <taxon>Embryophyta</taxon>
        <taxon>Tracheophyta</taxon>
        <taxon>Spermatophyta</taxon>
        <taxon>Magnoliopsida</taxon>
        <taxon>eudicotyledons</taxon>
        <taxon>Gunneridae</taxon>
        <taxon>Pentapetalae</taxon>
        <taxon>rosids</taxon>
        <taxon>malvids</taxon>
        <taxon>Brassicales</taxon>
        <taxon>Brassicaceae</taxon>
        <taxon>Brassiceae</taxon>
        <taxon>Brassica</taxon>
    </lineage>
</organism>
<keyword evidence="5" id="KW-0963">Cytoplasm</keyword>
<dbReference type="InterPro" id="IPR021151">
    <property type="entry name" value="GINS_A"/>
</dbReference>
<dbReference type="SUPFAM" id="SSF158573">
    <property type="entry name" value="GINS helical bundle-like"/>
    <property type="match status" value="1"/>
</dbReference>
<evidence type="ECO:0000256" key="5">
    <source>
        <dbReference type="ARBA" id="ARBA00022490"/>
    </source>
</evidence>
<comment type="caution">
    <text evidence="13">The sequence shown here is derived from an EMBL/GenBank/DDBJ whole genome shotgun (WGS) entry which is preliminary data.</text>
</comment>
<dbReference type="Pfam" id="PF24997">
    <property type="entry name" value="PSF1_C"/>
    <property type="match status" value="1"/>
</dbReference>
<keyword evidence="8" id="KW-0206">Cytoskeleton</keyword>
<comment type="subcellular location">
    <subcellularLocation>
        <location evidence="2">Cytoplasm</location>
        <location evidence="2">Cytoskeleton</location>
    </subcellularLocation>
    <subcellularLocation>
        <location evidence="1">Nucleus</location>
    </subcellularLocation>
</comment>
<gene>
    <name evidence="13" type="ORF">F2Q68_00009527</name>
</gene>
<evidence type="ECO:0000259" key="12">
    <source>
        <dbReference type="Pfam" id="PF24997"/>
    </source>
</evidence>
<evidence type="ECO:0000256" key="6">
    <source>
        <dbReference type="ARBA" id="ARBA00022701"/>
    </source>
</evidence>
<feature type="domain" description="DNA replication complex GINS protein PSF1 C-terminal" evidence="12">
    <location>
        <begin position="149"/>
        <end position="195"/>
    </location>
</feature>
<dbReference type="InterPro" id="IPR042241">
    <property type="entry name" value="GCP_C_sf"/>
</dbReference>
<dbReference type="Gene3D" id="1.20.58.1030">
    <property type="match status" value="1"/>
</dbReference>